<comment type="caution">
    <text evidence="13">The sequence shown here is derived from an EMBL/GenBank/DDBJ whole genome shotgun (WGS) entry which is preliminary data.</text>
</comment>
<dbReference type="EMBL" id="SFCI01001577">
    <property type="protein sequence ID" value="TFY75427.1"/>
    <property type="molecule type" value="Genomic_DNA"/>
</dbReference>
<dbReference type="EC" id="2.4.1.142" evidence="3"/>
<keyword evidence="5" id="KW-0328">Glycosyltransferase</keyword>
<gene>
    <name evidence="13" type="ORF">EWM64_g8585</name>
</gene>
<evidence type="ECO:0000256" key="4">
    <source>
        <dbReference type="ARBA" id="ARBA00015841"/>
    </source>
</evidence>
<evidence type="ECO:0000256" key="2">
    <source>
        <dbReference type="ARBA" id="ARBA00004922"/>
    </source>
</evidence>
<evidence type="ECO:0000256" key="5">
    <source>
        <dbReference type="ARBA" id="ARBA00022676"/>
    </source>
</evidence>
<comment type="pathway">
    <text evidence="2">Protein modification; protein glycosylation.</text>
</comment>
<reference evidence="13 14" key="1">
    <citation type="submission" date="2019-02" db="EMBL/GenBank/DDBJ databases">
        <title>Genome sequencing of the rare red list fungi Hericium alpestre (H. flagellum).</title>
        <authorList>
            <person name="Buettner E."/>
            <person name="Kellner H."/>
        </authorList>
    </citation>
    <scope>NUCLEOTIDE SEQUENCE [LARGE SCALE GENOMIC DNA]</scope>
    <source>
        <strain evidence="13 14">DSM 108284</strain>
    </source>
</reference>
<dbReference type="GO" id="GO:0004578">
    <property type="term" value="F:chitobiosyldiphosphodolichol beta-mannosyltransferase activity"/>
    <property type="evidence" value="ECO:0007669"/>
    <property type="project" value="UniProtKB-EC"/>
</dbReference>
<dbReference type="InterPro" id="IPR026051">
    <property type="entry name" value="ALG1-like"/>
</dbReference>
<keyword evidence="14" id="KW-1185">Reference proteome</keyword>
<dbReference type="AlphaFoldDB" id="A0A4Y9ZMW3"/>
<dbReference type="STRING" id="135208.A0A4Y9ZMW3"/>
<evidence type="ECO:0000256" key="6">
    <source>
        <dbReference type="ARBA" id="ARBA00022679"/>
    </source>
</evidence>
<evidence type="ECO:0000256" key="3">
    <source>
        <dbReference type="ARBA" id="ARBA00012611"/>
    </source>
</evidence>
<dbReference type="OrthoDB" id="614844at2759"/>
<evidence type="ECO:0000256" key="1">
    <source>
        <dbReference type="ARBA" id="ARBA00004389"/>
    </source>
</evidence>
<evidence type="ECO:0000313" key="14">
    <source>
        <dbReference type="Proteomes" id="UP000298061"/>
    </source>
</evidence>
<keyword evidence="9" id="KW-1133">Transmembrane helix</keyword>
<dbReference type="InterPro" id="IPR028098">
    <property type="entry name" value="Glyco_trans_4-like_N"/>
</dbReference>
<name>A0A4Y9ZMW3_9AGAM</name>
<dbReference type="SUPFAM" id="SSF53756">
    <property type="entry name" value="UDP-Glycosyltransferase/glycogen phosphorylase"/>
    <property type="match status" value="1"/>
</dbReference>
<evidence type="ECO:0000256" key="11">
    <source>
        <dbReference type="ARBA" id="ARBA00024899"/>
    </source>
</evidence>
<evidence type="ECO:0000256" key="7">
    <source>
        <dbReference type="ARBA" id="ARBA00022692"/>
    </source>
</evidence>
<keyword evidence="6" id="KW-0808">Transferase</keyword>
<accession>A0A4Y9ZMW3</accession>
<dbReference type="PANTHER" id="PTHR13036:SF0">
    <property type="entry name" value="CHITOBIOSYLDIPHOSPHODOLICHOL BETA-MANNOSYLTRANSFERASE"/>
    <property type="match status" value="1"/>
</dbReference>
<dbReference type="Proteomes" id="UP000298061">
    <property type="component" value="Unassembled WGS sequence"/>
</dbReference>
<comment type="function">
    <text evidence="11">Participates in the formation of the lipid-linked precursor oligosaccharide for N-glycosylation. Involved in assembling the dolichol-pyrophosphate-GlcNAc(2)-Man(5) intermediate on the cytoplasmic surface of the ER.</text>
</comment>
<evidence type="ECO:0000256" key="10">
    <source>
        <dbReference type="ARBA" id="ARBA00023136"/>
    </source>
</evidence>
<evidence type="ECO:0000256" key="9">
    <source>
        <dbReference type="ARBA" id="ARBA00022989"/>
    </source>
</evidence>
<keyword evidence="7" id="KW-0812">Transmembrane</keyword>
<evidence type="ECO:0000259" key="12">
    <source>
        <dbReference type="Pfam" id="PF13579"/>
    </source>
</evidence>
<feature type="domain" description="Glycosyltransferase subfamily 4-like N-terminal" evidence="12">
    <location>
        <begin position="41"/>
        <end position="161"/>
    </location>
</feature>
<sequence length="191" mass="21771">MYHAESFAKIEFETYMIGYRGSKPAQSLLSLPHVHFLYLSQPPATLRALPFLLLAPLKIAQQILTILAALLIRIPHPPEFILVQNPPSIPTLALVYLVGRLRGSKVIIDWHNLGYSILALRLGPNHILVRLAKWFEKTFGRSAYAHLFVTRAMKDHLTRSWDLQGITAVLHDRPPAHFHRASPSETHRQRL</sequence>
<dbReference type="PANTHER" id="PTHR13036">
    <property type="entry name" value="BETA1,4 MANNOSYLTRANSFERASE"/>
    <property type="match status" value="1"/>
</dbReference>
<organism evidence="13 14">
    <name type="scientific">Hericium alpestre</name>
    <dbReference type="NCBI Taxonomy" id="135208"/>
    <lineage>
        <taxon>Eukaryota</taxon>
        <taxon>Fungi</taxon>
        <taxon>Dikarya</taxon>
        <taxon>Basidiomycota</taxon>
        <taxon>Agaricomycotina</taxon>
        <taxon>Agaricomycetes</taxon>
        <taxon>Russulales</taxon>
        <taxon>Hericiaceae</taxon>
        <taxon>Hericium</taxon>
    </lineage>
</organism>
<protein>
    <recommendedName>
        <fullName evidence="4">Chitobiosyldiphosphodolichol beta-mannosyltransferase</fullName>
        <ecNumber evidence="3">2.4.1.142</ecNumber>
    </recommendedName>
</protein>
<evidence type="ECO:0000313" key="13">
    <source>
        <dbReference type="EMBL" id="TFY75427.1"/>
    </source>
</evidence>
<keyword evidence="8" id="KW-0256">Endoplasmic reticulum</keyword>
<proteinExistence type="predicted"/>
<dbReference type="GO" id="GO:0005789">
    <property type="term" value="C:endoplasmic reticulum membrane"/>
    <property type="evidence" value="ECO:0007669"/>
    <property type="project" value="UniProtKB-SubCell"/>
</dbReference>
<evidence type="ECO:0000256" key="8">
    <source>
        <dbReference type="ARBA" id="ARBA00022824"/>
    </source>
</evidence>
<keyword evidence="10" id="KW-0472">Membrane</keyword>
<comment type="subcellular location">
    <subcellularLocation>
        <location evidence="1">Endoplasmic reticulum membrane</location>
        <topology evidence="1">Single-pass membrane protein</topology>
    </subcellularLocation>
</comment>
<dbReference type="Pfam" id="PF13579">
    <property type="entry name" value="Glyco_trans_4_4"/>
    <property type="match status" value="1"/>
</dbReference>